<dbReference type="PANTHER" id="PTHR10569:SF2">
    <property type="entry name" value="GLYCOGEN DEBRANCHING ENZYME"/>
    <property type="match status" value="1"/>
</dbReference>
<dbReference type="WBParaSite" id="HNAJ_0000034301-mRNA-1">
    <property type="protein sequence ID" value="HNAJ_0000034301-mRNA-1"/>
    <property type="gene ID" value="HNAJ_0000034301"/>
</dbReference>
<dbReference type="Proteomes" id="UP000278807">
    <property type="component" value="Unassembled WGS sequence"/>
</dbReference>
<keyword evidence="3" id="KW-1185">Reference proteome</keyword>
<proteinExistence type="predicted"/>
<reference evidence="2 3" key="2">
    <citation type="submission" date="2018-11" db="EMBL/GenBank/DDBJ databases">
        <authorList>
            <consortium name="Pathogen Informatics"/>
        </authorList>
    </citation>
    <scope>NUCLEOTIDE SEQUENCE [LARGE SCALE GENOMIC DNA]</scope>
</reference>
<dbReference type="InterPro" id="IPR010401">
    <property type="entry name" value="AGL/Gdb1"/>
</dbReference>
<protein>
    <submittedName>
        <fullName evidence="4">GDE_C domain-containing protein</fullName>
    </submittedName>
</protein>
<sequence>MTAKENQKSSCCLDRFALTTFYFSSYLMNCRSFEGPEWVWLTGYYIRSRLIMSQRLVKLDLTNEPKVPQAIRESQEILLRLNNHIRYSPWRSLPELTQVNGEYCHASCHSQAWSIGTAIEAVYDLLETNARRKGLEFPPA</sequence>
<dbReference type="GO" id="GO:0005980">
    <property type="term" value="P:glycogen catabolic process"/>
    <property type="evidence" value="ECO:0007669"/>
    <property type="project" value="InterPro"/>
</dbReference>
<dbReference type="OrthoDB" id="10248904at2759"/>
<dbReference type="STRING" id="102285.A0A0R3T0J7"/>
<dbReference type="InterPro" id="IPR008928">
    <property type="entry name" value="6-hairpin_glycosidase_sf"/>
</dbReference>
<dbReference type="EMBL" id="UZAE01000083">
    <property type="protein sequence ID" value="VDN96203.1"/>
    <property type="molecule type" value="Genomic_DNA"/>
</dbReference>
<dbReference type="Pfam" id="PF06202">
    <property type="entry name" value="GDE_C"/>
    <property type="match status" value="1"/>
</dbReference>
<accession>A0A0R3T0J7</accession>
<name>A0A0R3T0J7_RODNA</name>
<dbReference type="PANTHER" id="PTHR10569">
    <property type="entry name" value="GLYCOGEN DEBRANCHING ENZYME"/>
    <property type="match status" value="1"/>
</dbReference>
<organism evidence="4">
    <name type="scientific">Rodentolepis nana</name>
    <name type="common">Dwarf tapeworm</name>
    <name type="synonym">Hymenolepis nana</name>
    <dbReference type="NCBI Taxonomy" id="102285"/>
    <lineage>
        <taxon>Eukaryota</taxon>
        <taxon>Metazoa</taxon>
        <taxon>Spiralia</taxon>
        <taxon>Lophotrochozoa</taxon>
        <taxon>Platyhelminthes</taxon>
        <taxon>Cestoda</taxon>
        <taxon>Eucestoda</taxon>
        <taxon>Cyclophyllidea</taxon>
        <taxon>Hymenolepididae</taxon>
        <taxon>Rodentolepis</taxon>
    </lineage>
</organism>
<dbReference type="SUPFAM" id="SSF48208">
    <property type="entry name" value="Six-hairpin glycosidases"/>
    <property type="match status" value="1"/>
</dbReference>
<evidence type="ECO:0000313" key="2">
    <source>
        <dbReference type="EMBL" id="VDN96203.1"/>
    </source>
</evidence>
<evidence type="ECO:0000313" key="4">
    <source>
        <dbReference type="WBParaSite" id="HNAJ_0000034301-mRNA-1"/>
    </source>
</evidence>
<dbReference type="GO" id="GO:0004135">
    <property type="term" value="F:amylo-alpha-1,6-glucosidase activity"/>
    <property type="evidence" value="ECO:0007669"/>
    <property type="project" value="InterPro"/>
</dbReference>
<evidence type="ECO:0000259" key="1">
    <source>
        <dbReference type="Pfam" id="PF06202"/>
    </source>
</evidence>
<reference evidence="4" key="1">
    <citation type="submission" date="2017-02" db="UniProtKB">
        <authorList>
            <consortium name="WormBaseParasite"/>
        </authorList>
    </citation>
    <scope>IDENTIFICATION</scope>
</reference>
<dbReference type="AlphaFoldDB" id="A0A0R3T0J7"/>
<dbReference type="InterPro" id="IPR032790">
    <property type="entry name" value="GDE_C"/>
</dbReference>
<evidence type="ECO:0000313" key="3">
    <source>
        <dbReference type="Proteomes" id="UP000278807"/>
    </source>
</evidence>
<dbReference type="GO" id="GO:0004134">
    <property type="term" value="F:4-alpha-glucanotransferase activity"/>
    <property type="evidence" value="ECO:0007669"/>
    <property type="project" value="InterPro"/>
</dbReference>
<feature type="domain" description="Glycogen debranching enzyme C-terminal" evidence="1">
    <location>
        <begin position="33"/>
        <end position="119"/>
    </location>
</feature>
<gene>
    <name evidence="2" type="ORF">HNAJ_LOCUS344</name>
</gene>